<proteinExistence type="predicted"/>
<evidence type="ECO:0008006" key="4">
    <source>
        <dbReference type="Google" id="ProtNLM"/>
    </source>
</evidence>
<evidence type="ECO:0000256" key="1">
    <source>
        <dbReference type="SAM" id="MobiDB-lite"/>
    </source>
</evidence>
<dbReference type="Proteomes" id="UP001054837">
    <property type="component" value="Unassembled WGS sequence"/>
</dbReference>
<feature type="region of interest" description="Disordered" evidence="1">
    <location>
        <begin position="163"/>
        <end position="183"/>
    </location>
</feature>
<name>A0AAV4X182_9ARAC</name>
<organism evidence="2 3">
    <name type="scientific">Caerostris darwini</name>
    <dbReference type="NCBI Taxonomy" id="1538125"/>
    <lineage>
        <taxon>Eukaryota</taxon>
        <taxon>Metazoa</taxon>
        <taxon>Ecdysozoa</taxon>
        <taxon>Arthropoda</taxon>
        <taxon>Chelicerata</taxon>
        <taxon>Arachnida</taxon>
        <taxon>Araneae</taxon>
        <taxon>Araneomorphae</taxon>
        <taxon>Entelegynae</taxon>
        <taxon>Araneoidea</taxon>
        <taxon>Araneidae</taxon>
        <taxon>Caerostris</taxon>
    </lineage>
</organism>
<dbReference type="AlphaFoldDB" id="A0AAV4X182"/>
<evidence type="ECO:0000313" key="3">
    <source>
        <dbReference type="Proteomes" id="UP001054837"/>
    </source>
</evidence>
<comment type="caution">
    <text evidence="2">The sequence shown here is derived from an EMBL/GenBank/DDBJ whole genome shotgun (WGS) entry which is preliminary data.</text>
</comment>
<accession>A0AAV4X182</accession>
<dbReference type="EMBL" id="BPLQ01015547">
    <property type="protein sequence ID" value="GIY88941.1"/>
    <property type="molecule type" value="Genomic_DNA"/>
</dbReference>
<sequence>MPHGSIEQLSKETLWRSPSSAGGGRSNIWTHPQLHMRGNASDRLKHAGLVSHTPAEKKSLEKISKYWRSMEGVFDDDFFIIKIHTFQKTKSLFNTQISGIEPRSRGQPLNSVFLQLIACFQPVVRKCRNGEGTVRDNIQKQYLLKGSSVTLKMPYRSLRTLSMHSSTNRQAGHRKQQTFPTLL</sequence>
<gene>
    <name evidence="2" type="ORF">CDAR_264201</name>
</gene>
<feature type="region of interest" description="Disordered" evidence="1">
    <location>
        <begin position="1"/>
        <end position="29"/>
    </location>
</feature>
<keyword evidence="3" id="KW-1185">Reference proteome</keyword>
<protein>
    <recommendedName>
        <fullName evidence="4">Ribosomal protein S10</fullName>
    </recommendedName>
</protein>
<evidence type="ECO:0000313" key="2">
    <source>
        <dbReference type="EMBL" id="GIY88941.1"/>
    </source>
</evidence>
<reference evidence="2 3" key="1">
    <citation type="submission" date="2021-06" db="EMBL/GenBank/DDBJ databases">
        <title>Caerostris darwini draft genome.</title>
        <authorList>
            <person name="Kono N."/>
            <person name="Arakawa K."/>
        </authorList>
    </citation>
    <scope>NUCLEOTIDE SEQUENCE [LARGE SCALE GENOMIC DNA]</scope>
</reference>